<dbReference type="VEuPathDB" id="FungiDB:RhiirFUN_017717"/>
<evidence type="ECO:0000313" key="1">
    <source>
        <dbReference type="EMBL" id="PKC65148.1"/>
    </source>
</evidence>
<gene>
    <name evidence="1" type="ORF">RhiirA1_461406</name>
    <name evidence="2" type="ORF">RhiirA1_461409</name>
</gene>
<evidence type="ECO:0000313" key="2">
    <source>
        <dbReference type="EMBL" id="PKC65150.1"/>
    </source>
</evidence>
<dbReference type="VEuPathDB" id="FungiDB:RhiirA1_461409"/>
<organism evidence="2 3">
    <name type="scientific">Rhizophagus irregularis</name>
    <dbReference type="NCBI Taxonomy" id="588596"/>
    <lineage>
        <taxon>Eukaryota</taxon>
        <taxon>Fungi</taxon>
        <taxon>Fungi incertae sedis</taxon>
        <taxon>Mucoromycota</taxon>
        <taxon>Glomeromycotina</taxon>
        <taxon>Glomeromycetes</taxon>
        <taxon>Glomerales</taxon>
        <taxon>Glomeraceae</taxon>
        <taxon>Rhizophagus</taxon>
    </lineage>
</organism>
<accession>A0A2N0RPD4</accession>
<reference evidence="2 3" key="2">
    <citation type="submission" date="2017-10" db="EMBL/GenBank/DDBJ databases">
        <title>Genome analyses suggest a sexual origin of heterokaryosis in a supposedly ancient asexual fungus.</title>
        <authorList>
            <person name="Corradi N."/>
            <person name="Sedzielewska K."/>
            <person name="Noel J."/>
            <person name="Charron P."/>
            <person name="Farinelli L."/>
            <person name="Marton T."/>
            <person name="Kruger M."/>
            <person name="Pelin A."/>
            <person name="Brachmann A."/>
            <person name="Corradi N."/>
        </authorList>
    </citation>
    <scope>NUCLEOTIDE SEQUENCE [LARGE SCALE GENOMIC DNA]</scope>
    <source>
        <strain evidence="2 3">A1</strain>
    </source>
</reference>
<protein>
    <submittedName>
        <fullName evidence="2">Uncharacterized protein</fullName>
    </submittedName>
</protein>
<name>A0A2N0RPD4_9GLOM</name>
<dbReference type="Proteomes" id="UP000232688">
    <property type="component" value="Unassembled WGS sequence"/>
</dbReference>
<evidence type="ECO:0000313" key="3">
    <source>
        <dbReference type="Proteomes" id="UP000232688"/>
    </source>
</evidence>
<comment type="caution">
    <text evidence="2">The sequence shown here is derived from an EMBL/GenBank/DDBJ whole genome shotgun (WGS) entry which is preliminary data.</text>
</comment>
<reference evidence="2 3" key="1">
    <citation type="submission" date="2017-10" db="EMBL/GenBank/DDBJ databases">
        <title>Extensive intraspecific genome diversity in a model arbuscular mycorrhizal fungus.</title>
        <authorList>
            <person name="Chen E.C.H."/>
            <person name="Morin E."/>
            <person name="Baudet D."/>
            <person name="Noel J."/>
            <person name="Ndikumana S."/>
            <person name="Charron P."/>
            <person name="St-Onge C."/>
            <person name="Giorgi J."/>
            <person name="Grigoriev I.V."/>
            <person name="Roux C."/>
            <person name="Martin F.M."/>
            <person name="Corradi N."/>
        </authorList>
    </citation>
    <scope>NUCLEOTIDE SEQUENCE [LARGE SCALE GENOMIC DNA]</scope>
    <source>
        <strain evidence="2 3">A1</strain>
    </source>
</reference>
<sequence length="152" mass="17629">MTTLKALANLTQKVPVFRFKGSMSYKNKKLNEVIKKLYISNNINARFIKDEDNTSRLFFVNNKEENLKLNNLVVLNSTNNTFVEGKPYPTETGPYSYKICQDKDYKIFHNSIPIIRLHSQCQQAISMYIYGGKLTLEEHDIPDIFKILVTTN</sequence>
<proteinExistence type="predicted"/>
<dbReference type="AlphaFoldDB" id="A0A2N0RPD4"/>
<dbReference type="EMBL" id="LLXH01000567">
    <property type="protein sequence ID" value="PKC65150.1"/>
    <property type="molecule type" value="Genomic_DNA"/>
</dbReference>
<dbReference type="EMBL" id="LLXH01000567">
    <property type="protein sequence ID" value="PKC65148.1"/>
    <property type="molecule type" value="Genomic_DNA"/>
</dbReference>
<dbReference type="VEuPathDB" id="FungiDB:RhiirA1_461406"/>